<proteinExistence type="predicted"/>
<protein>
    <submittedName>
        <fullName evidence="1">Transcriptional regulator</fullName>
    </submittedName>
</protein>
<name>A0ABV0JSL7_9CYAN</name>
<comment type="caution">
    <text evidence="1">The sequence shown here is derived from an EMBL/GenBank/DDBJ whole genome shotgun (WGS) entry which is preliminary data.</text>
</comment>
<gene>
    <name evidence="1" type="ORF">NDI37_18410</name>
</gene>
<dbReference type="EMBL" id="JAMPKK010000043">
    <property type="protein sequence ID" value="MEP0866434.1"/>
    <property type="molecule type" value="Genomic_DNA"/>
</dbReference>
<evidence type="ECO:0000313" key="1">
    <source>
        <dbReference type="EMBL" id="MEP0866434.1"/>
    </source>
</evidence>
<keyword evidence="2" id="KW-1185">Reference proteome</keyword>
<dbReference type="Proteomes" id="UP001442494">
    <property type="component" value="Unassembled WGS sequence"/>
</dbReference>
<sequence>MKDVKTPTTRSYHDYLISSLQDSEHAAAYIEVALELEEGESEPELLRAMLKDIVDARLKLNNLSEEAKFRYQKLDKILSETGGAEIYTLVELLDALGFRIAIAPKLIN</sequence>
<reference evidence="1 2" key="1">
    <citation type="submission" date="2022-04" db="EMBL/GenBank/DDBJ databases">
        <title>Positive selection, recombination, and allopatry shape intraspecific diversity of widespread and dominant cyanobacteria.</title>
        <authorList>
            <person name="Wei J."/>
            <person name="Shu W."/>
            <person name="Hu C."/>
        </authorList>
    </citation>
    <scope>NUCLEOTIDE SEQUENCE [LARGE SCALE GENOMIC DNA]</scope>
    <source>
        <strain evidence="1 2">GB2-A5</strain>
    </source>
</reference>
<evidence type="ECO:0000313" key="2">
    <source>
        <dbReference type="Proteomes" id="UP001442494"/>
    </source>
</evidence>
<dbReference type="RefSeq" id="WP_190422821.1">
    <property type="nucleotide sequence ID" value="NZ_JAMPKK010000043.1"/>
</dbReference>
<organism evidence="1 2">
    <name type="scientific">Funiculus sociatus GB2-A5</name>
    <dbReference type="NCBI Taxonomy" id="2933946"/>
    <lineage>
        <taxon>Bacteria</taxon>
        <taxon>Bacillati</taxon>
        <taxon>Cyanobacteriota</taxon>
        <taxon>Cyanophyceae</taxon>
        <taxon>Coleofasciculales</taxon>
        <taxon>Coleofasciculaceae</taxon>
        <taxon>Funiculus</taxon>
    </lineage>
</organism>
<accession>A0ABV0JSL7</accession>